<protein>
    <submittedName>
        <fullName evidence="1">Uncharacterized protein</fullName>
    </submittedName>
</protein>
<reference evidence="1 2" key="1">
    <citation type="journal article" date="2018" name="Biotechnol. Biofuels">
        <title>Integrative visual omics of the white-rot fungus Polyporus brumalis exposes the biotechnological potential of its oxidative enzymes for delignifying raw plant biomass.</title>
        <authorList>
            <person name="Miyauchi S."/>
            <person name="Rancon A."/>
            <person name="Drula E."/>
            <person name="Hage H."/>
            <person name="Chaduli D."/>
            <person name="Favel A."/>
            <person name="Grisel S."/>
            <person name="Henrissat B."/>
            <person name="Herpoel-Gimbert I."/>
            <person name="Ruiz-Duenas F.J."/>
            <person name="Chevret D."/>
            <person name="Hainaut M."/>
            <person name="Lin J."/>
            <person name="Wang M."/>
            <person name="Pangilinan J."/>
            <person name="Lipzen A."/>
            <person name="Lesage-Meessen L."/>
            <person name="Navarro D."/>
            <person name="Riley R."/>
            <person name="Grigoriev I.V."/>
            <person name="Zhou S."/>
            <person name="Raouche S."/>
            <person name="Rosso M.N."/>
        </authorList>
    </citation>
    <scope>NUCLEOTIDE SEQUENCE [LARGE SCALE GENOMIC DNA]</scope>
    <source>
        <strain evidence="1 2">BRFM 1820</strain>
    </source>
</reference>
<organism evidence="1 2">
    <name type="scientific">Lentinus brumalis</name>
    <dbReference type="NCBI Taxonomy" id="2498619"/>
    <lineage>
        <taxon>Eukaryota</taxon>
        <taxon>Fungi</taxon>
        <taxon>Dikarya</taxon>
        <taxon>Basidiomycota</taxon>
        <taxon>Agaricomycotina</taxon>
        <taxon>Agaricomycetes</taxon>
        <taxon>Polyporales</taxon>
        <taxon>Polyporaceae</taxon>
        <taxon>Lentinus</taxon>
    </lineage>
</organism>
<sequence length="274" mass="29958">MPPGRELLLSICRSRQLARVTVICDTLDRSAQEETEFKVYSAHGGRLNSAPRRTARRNQIFTRDVATDTSSDRSADTTRGYSPSPRWFVAGFQERVTTSRRAAVDVALHARHSSTLRSLPTRSPHVCVCVRWQIASLEVLHASDVPAPPSINQSNRLLASGSTTQGEDRAQQSFFEKPASGLGLQPAYGGAISASRHVSTPPPSQTPLYSTASSNRVRLAYVFPLRPSSFVFICPVALLGMGRESGNLDLSAFTVSSLLLAVTRVRLCVFCRQK</sequence>
<dbReference type="EMBL" id="KZ857404">
    <property type="protein sequence ID" value="RDX49674.1"/>
    <property type="molecule type" value="Genomic_DNA"/>
</dbReference>
<dbReference type="AlphaFoldDB" id="A0A371DAV9"/>
<dbReference type="Proteomes" id="UP000256964">
    <property type="component" value="Unassembled WGS sequence"/>
</dbReference>
<keyword evidence="2" id="KW-1185">Reference proteome</keyword>
<name>A0A371DAV9_9APHY</name>
<gene>
    <name evidence="1" type="ORF">OH76DRAFT_1483036</name>
</gene>
<proteinExistence type="predicted"/>
<evidence type="ECO:0000313" key="2">
    <source>
        <dbReference type="Proteomes" id="UP000256964"/>
    </source>
</evidence>
<accession>A0A371DAV9</accession>
<evidence type="ECO:0000313" key="1">
    <source>
        <dbReference type="EMBL" id="RDX49674.1"/>
    </source>
</evidence>